<dbReference type="InterPro" id="IPR021135">
    <property type="entry name" value="PEP_COase"/>
</dbReference>
<dbReference type="Gene3D" id="1.20.1440.90">
    <property type="entry name" value="Phosphoenolpyruvate/pyruvate domain"/>
    <property type="match status" value="1"/>
</dbReference>
<dbReference type="SUPFAM" id="SSF51621">
    <property type="entry name" value="Phosphoenolpyruvate/pyruvate domain"/>
    <property type="match status" value="1"/>
</dbReference>
<keyword evidence="5" id="KW-0670">Pyruvate</keyword>
<evidence type="ECO:0000256" key="3">
    <source>
        <dbReference type="PROSITE-ProRule" id="PRU10111"/>
    </source>
</evidence>
<dbReference type="PANTHER" id="PTHR30523">
    <property type="entry name" value="PHOSPHOENOLPYRUVATE CARBOXYLASE"/>
    <property type="match status" value="1"/>
</dbReference>
<sequence length="917" mass="101832">MHSAEVQEQHFQRTFGFLMRSFETVLRDLGEDDVAQRLPWRSLWAGEGGEAATAEDYSSERVSQAYSIAFQLMAQAEENAVAQRRRAAENSGTLAADPGSWDQHFERLKAAGKSDSNIAETLSQVHVEPVLTAHPTEAKRQTILEHYRALYRVVVDLENSMWSASERAALEAQARSCIEKLWRTGDIFIDKPTVSAERRAIMYYLTEVFPATLPWVDFRLKSAWARAGFSEKLLQHNLPKLTFGNWVGGDRDGHPFVEADTTAETLAMFRSKALEQARGALTELGIALSLSERLQTVPETLTDFVAARTARLGHSGETAIARNISEPWRQAVNLMLASMPDDTGRPAEQCYGAVSELVDDLQLLRSSLCDVGAERMCETIVDPVLRRITTMGFHLAAIDIRQNSSFHDRALGQLLSATGEKDGDSFPDWEGPRRAALIKRELDTFRPFTTGGSGHGEEADKVVGALRVFADHSRTYGTDGLGSLIVSMTRTSEDLFTVFLFAREAGLLRTGPEGNWCPVPVAPLLETIEDLENGPEILDRFLDEPIVRRSLEKQAERNGDDMPIQQVMIGYSDSGKDGGFLASIWTLYRAQIAIAELCRKKGVRACFFHGRGGSIGRGSGPTHRFLRALPPGTVQGGMRMTEQGESISQKYANRITAAHQFELLLAGVLGSTLEQRNDPPDLIAAMEVLAQRGRRAYEDLINADGFLTFFDRATPIDAIEQNRIGSRPSRRSGKRSMDDLRAIPWVFAWNQSRFGLPGWFGMGTAFASLRDSDGAIFESLVRAKSEEHRWSPIHYLVSNAATAWATSSAPIMERYANLIEDIELRDRILGTIDQEFERTEEILTIFYGAAPRIARPEIQRAIDLRNQALEPLHNQQIRLLKKWRALRDDGKNTNAEALLPTVLLSVNAIASGLGGTG</sequence>
<name>A0A6P1SZA1_9RHOB</name>
<dbReference type="Pfam" id="PF00311">
    <property type="entry name" value="PEPcase"/>
    <property type="match status" value="1"/>
</dbReference>
<dbReference type="GO" id="GO:0008964">
    <property type="term" value="F:phosphoenolpyruvate carboxylase activity"/>
    <property type="evidence" value="ECO:0007669"/>
    <property type="project" value="InterPro"/>
</dbReference>
<organism evidence="5 6">
    <name type="scientific">Algicella marina</name>
    <dbReference type="NCBI Taxonomy" id="2683284"/>
    <lineage>
        <taxon>Bacteria</taxon>
        <taxon>Pseudomonadati</taxon>
        <taxon>Pseudomonadota</taxon>
        <taxon>Alphaproteobacteria</taxon>
        <taxon>Rhodobacterales</taxon>
        <taxon>Paracoccaceae</taxon>
        <taxon>Algicella</taxon>
    </lineage>
</organism>
<dbReference type="GO" id="GO:0015977">
    <property type="term" value="P:carbon fixation"/>
    <property type="evidence" value="ECO:0007669"/>
    <property type="project" value="InterPro"/>
</dbReference>
<feature type="active site" evidence="4">
    <location>
        <position position="576"/>
    </location>
</feature>
<evidence type="ECO:0000256" key="4">
    <source>
        <dbReference type="PROSITE-ProRule" id="PRU10112"/>
    </source>
</evidence>
<dbReference type="EMBL" id="CP046620">
    <property type="protein sequence ID" value="QHQ36014.1"/>
    <property type="molecule type" value="Genomic_DNA"/>
</dbReference>
<protein>
    <recommendedName>
        <fullName evidence="2">Phosphoenolpyruvate carboxylase</fullName>
    </recommendedName>
</protein>
<dbReference type="GO" id="GO:0006099">
    <property type="term" value="P:tricarboxylic acid cycle"/>
    <property type="evidence" value="ECO:0007669"/>
    <property type="project" value="InterPro"/>
</dbReference>
<dbReference type="InterPro" id="IPR018129">
    <property type="entry name" value="PEP_COase_Lys_AS"/>
</dbReference>
<dbReference type="PRINTS" id="PR00150">
    <property type="entry name" value="PEPCARBXLASE"/>
</dbReference>
<dbReference type="InterPro" id="IPR033129">
    <property type="entry name" value="PEPCASE_His_AS"/>
</dbReference>
<dbReference type="InterPro" id="IPR015813">
    <property type="entry name" value="Pyrv/PenolPyrv_kinase-like_dom"/>
</dbReference>
<accession>A0A6P1SZA1</accession>
<keyword evidence="6" id="KW-1185">Reference proteome</keyword>
<dbReference type="RefSeq" id="WP_161862570.1">
    <property type="nucleotide sequence ID" value="NZ_CP046620.1"/>
</dbReference>
<dbReference type="GO" id="GO:0005829">
    <property type="term" value="C:cytosol"/>
    <property type="evidence" value="ECO:0007669"/>
    <property type="project" value="TreeGrafter"/>
</dbReference>
<dbReference type="KEGG" id="amaq:GO499_12940"/>
<dbReference type="AlphaFoldDB" id="A0A6P1SZA1"/>
<dbReference type="Proteomes" id="UP000464495">
    <property type="component" value="Chromosome"/>
</dbReference>
<feature type="active site" evidence="3">
    <location>
        <position position="134"/>
    </location>
</feature>
<reference evidence="5 6" key="1">
    <citation type="submission" date="2019-12" db="EMBL/GenBank/DDBJ databases">
        <title>Complete genome sequence of Algicella marina strain 9Alg 56(T) isolated from the red alga Tichocarpus crinitus.</title>
        <authorList>
            <person name="Kim S.-G."/>
            <person name="Nedashkovskaya O.I."/>
        </authorList>
    </citation>
    <scope>NUCLEOTIDE SEQUENCE [LARGE SCALE GENOMIC DNA]</scope>
    <source>
        <strain evidence="5 6">9Alg 56</strain>
    </source>
</reference>
<dbReference type="PANTHER" id="PTHR30523:SF32">
    <property type="entry name" value="PHOSPHOENOLPYRUVATE CARBOXYLASE"/>
    <property type="match status" value="1"/>
</dbReference>
<evidence type="ECO:0000256" key="1">
    <source>
        <dbReference type="ARBA" id="ARBA00003670"/>
    </source>
</evidence>
<proteinExistence type="predicted"/>
<gene>
    <name evidence="5" type="ORF">GO499_12940</name>
</gene>
<dbReference type="PROSITE" id="PS00393">
    <property type="entry name" value="PEPCASE_2"/>
    <property type="match status" value="1"/>
</dbReference>
<evidence type="ECO:0000313" key="6">
    <source>
        <dbReference type="Proteomes" id="UP000464495"/>
    </source>
</evidence>
<evidence type="ECO:0000256" key="2">
    <source>
        <dbReference type="ARBA" id="ARBA00022419"/>
    </source>
</evidence>
<evidence type="ECO:0000313" key="5">
    <source>
        <dbReference type="EMBL" id="QHQ36014.1"/>
    </source>
</evidence>
<dbReference type="PROSITE" id="PS00781">
    <property type="entry name" value="PEPCASE_1"/>
    <property type="match status" value="1"/>
</dbReference>
<comment type="function">
    <text evidence="1">Forms oxaloacetate, a four-carbon dicarboxylic acid source for the tricarboxylic acid cycle.</text>
</comment>